<feature type="domain" description="Type II secretion system protein GspF" evidence="8">
    <location>
        <begin position="514"/>
        <end position="638"/>
    </location>
</feature>
<keyword evidence="5 7" id="KW-0472">Membrane</keyword>
<evidence type="ECO:0000256" key="6">
    <source>
        <dbReference type="SAM" id="MobiDB-lite"/>
    </source>
</evidence>
<dbReference type="KEGG" id="halx:M0R89_13355"/>
<sequence length="725" mass="78315">MWGFLALALVALSAVPVALAPVSRRADRLVVFLALTAFGGWVAERGRRRTRRSRLLQSVHAGETYRMFAAKTLLYAGYAAVVGSIAGVYLVAGALAVLRVSPEAMRETLPAQLDFLAGLLVVPNLSTGEWFALLLATSATLGVASGVLTYWLRWENLSYRANARERKIDESLARTVAFVYALSRSGMAFPEILRTLARNRAVFGEAAAEVAVAVKAMDYAGLDMLSAIERLAERTPSEKFGEFADNLASVLQSGRSISSYLDTQYRRYQEDAEAQQAAFLELLATLAEGYVSVFVVAPLLFITILVIMGLMALGDTLPLLRMLAYFAIPLANVGFVIYLDSITESLRASREDRDIDLAAAALAGVRRTDAPTAERTGVERPGADGGRTADPTPSAVRPDGGSGVADAAPDADPAVLNFERLDAFENVRWLREALADPTRTLRENPVVVLYATVPLGLLSILLRSWPHLADGTLTLRVFDDFVVQAALFVVGTFAVVQELHRRRTAAIEAAIPDFLDRLASVNEAGMSVVESFERVSQSDLGALDAEARRLWTDIEWGVDAETALYRFEDRLDTPTVTRTVTLVANAMHASGDIARVLRIAADDAQDTRRLERKRRQEMLTYLVIIYLSFAVFLVIVGALNSILIPNLPTDAAASAGGTPVGGGPLSEISSVNVEAYTLLFFHTSLVQAVCSGLVAGQMGEGSVRNGAKHATILLAVAYAVFLFLP</sequence>
<dbReference type="GO" id="GO:0005886">
    <property type="term" value="C:plasma membrane"/>
    <property type="evidence" value="ECO:0007669"/>
    <property type="project" value="UniProtKB-SubCell"/>
</dbReference>
<dbReference type="PANTHER" id="PTHR35402">
    <property type="entry name" value="INTEGRAL MEMBRANE PROTEIN-RELATED"/>
    <property type="match status" value="1"/>
</dbReference>
<keyword evidence="3 7" id="KW-0812">Transmembrane</keyword>
<evidence type="ECO:0000256" key="4">
    <source>
        <dbReference type="ARBA" id="ARBA00022989"/>
    </source>
</evidence>
<feature type="transmembrane region" description="Helical" evidence="7">
    <location>
        <begin position="618"/>
        <end position="639"/>
    </location>
</feature>
<feature type="transmembrane region" description="Helical" evidence="7">
    <location>
        <begin position="29"/>
        <end position="46"/>
    </location>
</feature>
<comment type="subcellular location">
    <subcellularLocation>
        <location evidence="1">Cell membrane</location>
        <topology evidence="1">Multi-pass membrane protein</topology>
    </subcellularLocation>
</comment>
<dbReference type="RefSeq" id="WP_248649577.1">
    <property type="nucleotide sequence ID" value="NZ_CP096659.1"/>
</dbReference>
<accession>A0A8U0HS76</accession>
<keyword evidence="2" id="KW-1003">Cell membrane</keyword>
<gene>
    <name evidence="9" type="ORF">M0R89_13355</name>
</gene>
<dbReference type="InterPro" id="IPR056569">
    <property type="entry name" value="ArlJ-like"/>
</dbReference>
<evidence type="ECO:0000256" key="2">
    <source>
        <dbReference type="ARBA" id="ARBA00022475"/>
    </source>
</evidence>
<organism evidence="9 10">
    <name type="scientific">Halorussus limi</name>
    <dbReference type="NCBI Taxonomy" id="2938695"/>
    <lineage>
        <taxon>Archaea</taxon>
        <taxon>Methanobacteriati</taxon>
        <taxon>Methanobacteriota</taxon>
        <taxon>Stenosarchaea group</taxon>
        <taxon>Halobacteria</taxon>
        <taxon>Halobacteriales</taxon>
        <taxon>Haladaptataceae</taxon>
        <taxon>Halorussus</taxon>
    </lineage>
</organism>
<feature type="transmembrane region" description="Helical" evidence="7">
    <location>
        <begin position="477"/>
        <end position="496"/>
    </location>
</feature>
<dbReference type="PANTHER" id="PTHR35402:SF1">
    <property type="entry name" value="TYPE II SECRETION SYSTEM PROTEIN GSPF DOMAIN-CONTAINING PROTEIN"/>
    <property type="match status" value="1"/>
</dbReference>
<feature type="domain" description="Type II secretion system protein GspF" evidence="8">
    <location>
        <begin position="180"/>
        <end position="304"/>
    </location>
</feature>
<feature type="transmembrane region" description="Helical" evidence="7">
    <location>
        <begin position="707"/>
        <end position="724"/>
    </location>
</feature>
<reference evidence="9 10" key="1">
    <citation type="submission" date="2022-04" db="EMBL/GenBank/DDBJ databases">
        <title>Diverse halophilic archaea isolated from saline environments.</title>
        <authorList>
            <person name="Cui H.-L."/>
        </authorList>
    </citation>
    <scope>NUCLEOTIDE SEQUENCE [LARGE SCALE GENOMIC DNA]</scope>
    <source>
        <strain evidence="9 10">XZYJT49</strain>
    </source>
</reference>
<feature type="transmembrane region" description="Helical" evidence="7">
    <location>
        <begin position="675"/>
        <end position="695"/>
    </location>
</feature>
<dbReference type="Gene3D" id="1.20.81.30">
    <property type="entry name" value="Type II secretion system (T2SS), domain F"/>
    <property type="match status" value="1"/>
</dbReference>
<dbReference type="InterPro" id="IPR018076">
    <property type="entry name" value="T2SS_GspF_dom"/>
</dbReference>
<dbReference type="EMBL" id="CP096659">
    <property type="protein sequence ID" value="UPV73524.1"/>
    <property type="molecule type" value="Genomic_DNA"/>
</dbReference>
<feature type="region of interest" description="Disordered" evidence="6">
    <location>
        <begin position="368"/>
        <end position="407"/>
    </location>
</feature>
<dbReference type="Pfam" id="PF00482">
    <property type="entry name" value="T2SSF"/>
    <property type="match status" value="2"/>
</dbReference>
<evidence type="ECO:0000313" key="9">
    <source>
        <dbReference type="EMBL" id="UPV73524.1"/>
    </source>
</evidence>
<feature type="transmembrane region" description="Helical" evidence="7">
    <location>
        <begin position="319"/>
        <end position="339"/>
    </location>
</feature>
<evidence type="ECO:0000259" key="8">
    <source>
        <dbReference type="Pfam" id="PF00482"/>
    </source>
</evidence>
<dbReference type="GeneID" id="72186204"/>
<keyword evidence="4 7" id="KW-1133">Transmembrane helix</keyword>
<keyword evidence="10" id="KW-1185">Reference proteome</keyword>
<dbReference type="Proteomes" id="UP000830729">
    <property type="component" value="Chromosome"/>
</dbReference>
<feature type="transmembrane region" description="Helical" evidence="7">
    <location>
        <begin position="130"/>
        <end position="152"/>
    </location>
</feature>
<evidence type="ECO:0000256" key="1">
    <source>
        <dbReference type="ARBA" id="ARBA00004651"/>
    </source>
</evidence>
<feature type="transmembrane region" description="Helical" evidence="7">
    <location>
        <begin position="290"/>
        <end position="313"/>
    </location>
</feature>
<dbReference type="InterPro" id="IPR042094">
    <property type="entry name" value="T2SS_GspF_sf"/>
</dbReference>
<dbReference type="AlphaFoldDB" id="A0A8U0HS76"/>
<name>A0A8U0HS76_9EURY</name>
<feature type="transmembrane region" description="Helical" evidence="7">
    <location>
        <begin position="447"/>
        <end position="465"/>
    </location>
</feature>
<evidence type="ECO:0000313" key="10">
    <source>
        <dbReference type="Proteomes" id="UP000830729"/>
    </source>
</evidence>
<evidence type="ECO:0000256" key="5">
    <source>
        <dbReference type="ARBA" id="ARBA00023136"/>
    </source>
</evidence>
<feature type="transmembrane region" description="Helical" evidence="7">
    <location>
        <begin position="73"/>
        <end position="98"/>
    </location>
</feature>
<protein>
    <submittedName>
        <fullName evidence="9">Type II secretion system F family protein</fullName>
    </submittedName>
</protein>
<evidence type="ECO:0000256" key="3">
    <source>
        <dbReference type="ARBA" id="ARBA00022692"/>
    </source>
</evidence>
<evidence type="ECO:0000256" key="7">
    <source>
        <dbReference type="SAM" id="Phobius"/>
    </source>
</evidence>
<proteinExistence type="predicted"/>